<dbReference type="FunFam" id="3.30.450.20:FF:000092">
    <property type="entry name" value="Related to white collar 1 protein"/>
    <property type="match status" value="1"/>
</dbReference>
<evidence type="ECO:0000313" key="17">
    <source>
        <dbReference type="EMBL" id="OXG24038.1"/>
    </source>
</evidence>
<dbReference type="InterPro" id="IPR035965">
    <property type="entry name" value="PAS-like_dom_sf"/>
</dbReference>
<keyword evidence="1" id="KW-0600">Photoreceptor protein</keyword>
<evidence type="ECO:0000256" key="8">
    <source>
        <dbReference type="ARBA" id="ARBA00022833"/>
    </source>
</evidence>
<dbReference type="GO" id="GO:0009881">
    <property type="term" value="F:photoreceptor activity"/>
    <property type="evidence" value="ECO:0007669"/>
    <property type="project" value="UniProtKB-KW"/>
</dbReference>
<feature type="domain" description="PAS" evidence="16">
    <location>
        <begin position="579"/>
        <end position="604"/>
    </location>
</feature>
<feature type="compositionally biased region" description="Low complexity" evidence="15">
    <location>
        <begin position="163"/>
        <end position="174"/>
    </location>
</feature>
<evidence type="ECO:0000256" key="15">
    <source>
        <dbReference type="SAM" id="MobiDB-lite"/>
    </source>
</evidence>
<evidence type="ECO:0000256" key="6">
    <source>
        <dbReference type="ARBA" id="ARBA00022737"/>
    </source>
</evidence>
<keyword evidence="9" id="KW-0157">Chromophore</keyword>
<dbReference type="Gene3D" id="3.30.450.20">
    <property type="entry name" value="PAS domain"/>
    <property type="match status" value="2"/>
</dbReference>
<dbReference type="CDD" id="cd00130">
    <property type="entry name" value="PAS"/>
    <property type="match status" value="2"/>
</dbReference>
<keyword evidence="4" id="KW-0288">FMN</keyword>
<keyword evidence="11" id="KW-0238">DNA-binding</keyword>
<keyword evidence="12" id="KW-0010">Activator</keyword>
<dbReference type="InterPro" id="IPR001610">
    <property type="entry name" value="PAC"/>
</dbReference>
<feature type="compositionally biased region" description="Low complexity" evidence="15">
    <location>
        <begin position="186"/>
        <end position="202"/>
    </location>
</feature>
<evidence type="ECO:0000256" key="11">
    <source>
        <dbReference type="ARBA" id="ARBA00023125"/>
    </source>
</evidence>
<dbReference type="Proteomes" id="UP000199727">
    <property type="component" value="Unassembled WGS sequence"/>
</dbReference>
<keyword evidence="8" id="KW-0862">Zinc</keyword>
<comment type="caution">
    <text evidence="17">The sequence shown here is derived from an EMBL/GenBank/DDBJ whole genome shotgun (WGS) entry which is preliminary data.</text>
</comment>
<evidence type="ECO:0000256" key="14">
    <source>
        <dbReference type="ARBA" id="ARBA00023170"/>
    </source>
</evidence>
<dbReference type="InterPro" id="IPR000014">
    <property type="entry name" value="PAS"/>
</dbReference>
<reference evidence="17 18" key="1">
    <citation type="submission" date="2017-06" db="EMBL/GenBank/DDBJ databases">
        <title>Global population genomics of the pathogenic fungus Cryptococcus neoformans var. grubii.</title>
        <authorList>
            <person name="Cuomo C."/>
            <person name="Litvintseva A."/>
            <person name="Chen Y."/>
            <person name="Young S."/>
            <person name="Zeng Q."/>
            <person name="Chapman S."/>
            <person name="Gujja S."/>
            <person name="Saif S."/>
            <person name="Birren B."/>
        </authorList>
    </citation>
    <scope>NUCLEOTIDE SEQUENCE [LARGE SCALE GENOMIC DNA]</scope>
    <source>
        <strain evidence="17 18">Tu259-1</strain>
    </source>
</reference>
<name>A0A854QEL5_CRYNE</name>
<dbReference type="InterPro" id="IPR013655">
    <property type="entry name" value="PAS_fold_3"/>
</dbReference>
<keyword evidence="3" id="KW-0285">Flavoprotein</keyword>
<dbReference type="GO" id="GO:0008270">
    <property type="term" value="F:zinc ion binding"/>
    <property type="evidence" value="ECO:0007669"/>
    <property type="project" value="UniProtKB-KW"/>
</dbReference>
<dbReference type="SMART" id="SM00091">
    <property type="entry name" value="PAS"/>
    <property type="match status" value="3"/>
</dbReference>
<evidence type="ECO:0000256" key="1">
    <source>
        <dbReference type="ARBA" id="ARBA00022543"/>
    </source>
</evidence>
<accession>A0A854QEL5</accession>
<evidence type="ECO:0000256" key="3">
    <source>
        <dbReference type="ARBA" id="ARBA00022630"/>
    </source>
</evidence>
<organism evidence="17 18">
    <name type="scientific">Cryptococcus neoformans Tu259-1</name>
    <dbReference type="NCBI Taxonomy" id="1230072"/>
    <lineage>
        <taxon>Eukaryota</taxon>
        <taxon>Fungi</taxon>
        <taxon>Dikarya</taxon>
        <taxon>Basidiomycota</taxon>
        <taxon>Agaricomycotina</taxon>
        <taxon>Tremellomycetes</taxon>
        <taxon>Tremellales</taxon>
        <taxon>Cryptococcaceae</taxon>
        <taxon>Cryptococcus</taxon>
        <taxon>Cryptococcus neoformans species complex</taxon>
    </lineage>
</organism>
<dbReference type="PROSITE" id="PS50112">
    <property type="entry name" value="PAS"/>
    <property type="match status" value="2"/>
</dbReference>
<evidence type="ECO:0000256" key="2">
    <source>
        <dbReference type="ARBA" id="ARBA00022606"/>
    </source>
</evidence>
<dbReference type="NCBIfam" id="TIGR00229">
    <property type="entry name" value="sensory_box"/>
    <property type="match status" value="1"/>
</dbReference>
<dbReference type="SMART" id="SM00086">
    <property type="entry name" value="PAC"/>
    <property type="match status" value="2"/>
</dbReference>
<dbReference type="FunFam" id="3.30.450.20:FF:000064">
    <property type="entry name" value="Vivid PAS protein VVD"/>
    <property type="match status" value="1"/>
</dbReference>
<dbReference type="OrthoDB" id="447251at2759"/>
<evidence type="ECO:0000256" key="5">
    <source>
        <dbReference type="ARBA" id="ARBA00022723"/>
    </source>
</evidence>
<evidence type="ECO:0000259" key="16">
    <source>
        <dbReference type="PROSITE" id="PS50112"/>
    </source>
</evidence>
<feature type="region of interest" description="Disordered" evidence="15">
    <location>
        <begin position="374"/>
        <end position="448"/>
    </location>
</feature>
<dbReference type="GO" id="GO:0005634">
    <property type="term" value="C:nucleus"/>
    <property type="evidence" value="ECO:0007669"/>
    <property type="project" value="TreeGrafter"/>
</dbReference>
<keyword evidence="14" id="KW-0675">Receptor</keyword>
<dbReference type="AlphaFoldDB" id="A0A854QEL5"/>
<keyword evidence="5" id="KW-0479">Metal-binding</keyword>
<sequence>MSTNLTSPHSHNTLPPGSDQFNRPELRPTNSVVSSAQSPLDWSSFMNFQTPPGVQSNPLGPHRSLSSLENGQSGRVSGHSMASPSVEPSSCSGDQYQSFAQGIALRRASSSAINFQAPQPRIVRPRQFSTSQQYAVDSSPRHSQAYPSPNFQFHPYTTRQYSHHPSPQISSSPHTPADQRFKDKSPAPSSSHSHSNLTPGSSVQPSHPEPLRGTTGDMRPSEDGDSGLPLDLSKFRDVRFQAPPFPTNHAPGVPPPDSQAWTEYSNTSVQISDASQATPGSMFARAACVGGPPWAMTPDQGRSFGPNENAGWNRWDQAQIKQDGLSMGAGVGMAMAQMGTVYVSPNLNPAAYGQGIQPFPSNGYYNGQYNLQQGQHMQQESDSGGGEVGSRDIPINSPHQYAAISGPIYGPGPPSSNPFSSPGNPHLQPHRSPTSHQGPSPRLSRDQTHIPNMMSTSAILPQRPSYDQNISDRRLPHQIDFSNAASVSIPPNPHRREMNFALSSTAPYVHSADGRALLQHPLPPPAQQALQDGPGLYSTTGFDMLGILGRVAARKNPSMVIGPVDLSCSFVVVDIRRYDSPIVYASPNFTRLTGYELPQLLGRNCRFLQSPNGEVAKGSKREYTDNEAVYLLKRSLEAGKECQTSLLNYRRNGEPFINLVTVVPIPWDGPEIVYHVGFQIDLVEQPNKILRNMQNGNYSVDYTYSIPPEKPLQLDGKGAAIAGLSTAVLDIMGSRTKALAAGTEEGARMEWLKMVLDNTDDFIHALSLKGFFQYASSSIRRSLGYEPEDLLNKNISEFAHPSDIVPVIRALKDSTQTIGEEQQPKPVHFTFRIRTKNFGYVWVESMGRLVVEAGKGRKAVILSGRVRNMPTLTWGKVAEHGGLAKTEFWAKISFQGLLLNLTFGVDKVLGYQAEEILGRNLFSLLPGGQNTPPSGEDPINNYASASDIAPVAKAIYQTIHDSTHQGALSIRQKMVHRSGHPVDVILVFYAPGQAKDKQSHIAYSNNDESASVNFTGTPNGTSTYPVKITDIFVQVKLLSSSPSHQRSIQPRSIASLTQARPLIHLPNDNIFEELEIGRDSSWQYELHQMKMTNRRLRDSIAALKEKKAGKAKKRKYNIVDESSENQSEIIDTSLSSQIGGIGF</sequence>
<keyword evidence="13" id="KW-0804">Transcription</keyword>
<feature type="region of interest" description="Disordered" evidence="15">
    <location>
        <begin position="116"/>
        <end position="261"/>
    </location>
</feature>
<gene>
    <name evidence="17" type="ORF">C361_02587</name>
</gene>
<evidence type="ECO:0000313" key="18">
    <source>
        <dbReference type="Proteomes" id="UP000199727"/>
    </source>
</evidence>
<evidence type="ECO:0000256" key="7">
    <source>
        <dbReference type="ARBA" id="ARBA00022771"/>
    </source>
</evidence>
<feature type="domain" description="PAS" evidence="16">
    <location>
        <begin position="748"/>
        <end position="818"/>
    </location>
</feature>
<keyword evidence="10" id="KW-0805">Transcription regulation</keyword>
<protein>
    <submittedName>
        <fullName evidence="17">White collar 1 protein</fullName>
    </submittedName>
</protein>
<dbReference type="PANTHER" id="PTHR47429">
    <property type="entry name" value="PROTEIN TWIN LOV 1"/>
    <property type="match status" value="1"/>
</dbReference>
<dbReference type="Pfam" id="PF08447">
    <property type="entry name" value="PAS_3"/>
    <property type="match status" value="1"/>
</dbReference>
<proteinExistence type="predicted"/>
<evidence type="ECO:0000256" key="13">
    <source>
        <dbReference type="ARBA" id="ARBA00023163"/>
    </source>
</evidence>
<dbReference type="SUPFAM" id="SSF55785">
    <property type="entry name" value="PYP-like sensor domain (PAS domain)"/>
    <property type="match status" value="2"/>
</dbReference>
<evidence type="ECO:0000256" key="10">
    <source>
        <dbReference type="ARBA" id="ARBA00023015"/>
    </source>
</evidence>
<evidence type="ECO:0000256" key="12">
    <source>
        <dbReference type="ARBA" id="ARBA00023159"/>
    </source>
</evidence>
<keyword evidence="6" id="KW-0677">Repeat</keyword>
<evidence type="ECO:0000256" key="9">
    <source>
        <dbReference type="ARBA" id="ARBA00022991"/>
    </source>
</evidence>
<dbReference type="GO" id="GO:0003677">
    <property type="term" value="F:DNA binding"/>
    <property type="evidence" value="ECO:0007669"/>
    <property type="project" value="UniProtKB-KW"/>
</dbReference>
<feature type="compositionally biased region" description="Polar residues" evidence="15">
    <location>
        <begin position="1"/>
        <end position="21"/>
    </location>
</feature>
<dbReference type="Pfam" id="PF13426">
    <property type="entry name" value="PAS_9"/>
    <property type="match status" value="1"/>
</dbReference>
<dbReference type="EMBL" id="AMKT01000034">
    <property type="protein sequence ID" value="OXG24038.1"/>
    <property type="molecule type" value="Genomic_DNA"/>
</dbReference>
<feature type="region of interest" description="Disordered" evidence="15">
    <location>
        <begin position="1"/>
        <end position="94"/>
    </location>
</feature>
<dbReference type="PANTHER" id="PTHR47429:SF7">
    <property type="entry name" value="GATA-FACTOR"/>
    <property type="match status" value="1"/>
</dbReference>
<keyword evidence="7" id="KW-0863">Zinc-finger</keyword>
<feature type="compositionally biased region" description="Polar residues" evidence="15">
    <location>
        <begin position="28"/>
        <end position="94"/>
    </location>
</feature>
<evidence type="ECO:0000256" key="4">
    <source>
        <dbReference type="ARBA" id="ARBA00022643"/>
    </source>
</evidence>
<feature type="compositionally biased region" description="Polar residues" evidence="15">
    <location>
        <begin position="127"/>
        <end position="160"/>
    </location>
</feature>
<keyword evidence="2" id="KW-0716">Sensory transduction</keyword>